<proteinExistence type="predicted"/>
<dbReference type="Proteomes" id="UP000253628">
    <property type="component" value="Unassembled WGS sequence"/>
</dbReference>
<dbReference type="InterPro" id="IPR002364">
    <property type="entry name" value="Quin_OxRdtase/zeta-crystal_CS"/>
</dbReference>
<dbReference type="InterPro" id="IPR047618">
    <property type="entry name" value="QOR-like"/>
</dbReference>
<dbReference type="Pfam" id="PF00107">
    <property type="entry name" value="ADH_zinc_N"/>
    <property type="match status" value="1"/>
</dbReference>
<name>A0A366H046_9BURK</name>
<dbReference type="InterPro" id="IPR020843">
    <property type="entry name" value="ER"/>
</dbReference>
<dbReference type="PANTHER" id="PTHR48106:SF13">
    <property type="entry name" value="QUINONE OXIDOREDUCTASE-RELATED"/>
    <property type="match status" value="1"/>
</dbReference>
<dbReference type="Gene3D" id="3.40.50.720">
    <property type="entry name" value="NAD(P)-binding Rossmann-like Domain"/>
    <property type="match status" value="1"/>
</dbReference>
<dbReference type="AlphaFoldDB" id="A0A366H046"/>
<dbReference type="NCBIfam" id="NF008024">
    <property type="entry name" value="PRK10754.1"/>
    <property type="match status" value="1"/>
</dbReference>
<keyword evidence="5" id="KW-1185">Reference proteome</keyword>
<accession>A0A366H046</accession>
<dbReference type="PANTHER" id="PTHR48106">
    <property type="entry name" value="QUINONE OXIDOREDUCTASE PIG3-RELATED"/>
    <property type="match status" value="1"/>
</dbReference>
<dbReference type="InterPro" id="IPR013149">
    <property type="entry name" value="ADH-like_C"/>
</dbReference>
<dbReference type="InterPro" id="IPR011032">
    <property type="entry name" value="GroES-like_sf"/>
</dbReference>
<feature type="domain" description="Enoyl reductase (ER)" evidence="3">
    <location>
        <begin position="14"/>
        <end position="325"/>
    </location>
</feature>
<dbReference type="Gene3D" id="3.90.180.10">
    <property type="entry name" value="Medium-chain alcohol dehydrogenases, catalytic domain"/>
    <property type="match status" value="1"/>
</dbReference>
<organism evidence="4 5">
    <name type="scientific">Eoetvoesiella caeni</name>
    <dbReference type="NCBI Taxonomy" id="645616"/>
    <lineage>
        <taxon>Bacteria</taxon>
        <taxon>Pseudomonadati</taxon>
        <taxon>Pseudomonadota</taxon>
        <taxon>Betaproteobacteria</taxon>
        <taxon>Burkholderiales</taxon>
        <taxon>Alcaligenaceae</taxon>
        <taxon>Eoetvoesiella</taxon>
    </lineage>
</organism>
<gene>
    <name evidence="4" type="ORF">DFR37_12021</name>
</gene>
<dbReference type="Pfam" id="PF08240">
    <property type="entry name" value="ADH_N"/>
    <property type="match status" value="1"/>
</dbReference>
<dbReference type="SMART" id="SM00829">
    <property type="entry name" value="PKS_ER"/>
    <property type="match status" value="1"/>
</dbReference>
<evidence type="ECO:0000256" key="2">
    <source>
        <dbReference type="ARBA" id="ARBA00023002"/>
    </source>
</evidence>
<keyword evidence="2" id="KW-0560">Oxidoreductase</keyword>
<dbReference type="GO" id="GO:0070402">
    <property type="term" value="F:NADPH binding"/>
    <property type="evidence" value="ECO:0007669"/>
    <property type="project" value="TreeGrafter"/>
</dbReference>
<dbReference type="InterPro" id="IPR036291">
    <property type="entry name" value="NAD(P)-bd_dom_sf"/>
</dbReference>
<dbReference type="SUPFAM" id="SSF50129">
    <property type="entry name" value="GroES-like"/>
    <property type="match status" value="1"/>
</dbReference>
<evidence type="ECO:0000259" key="3">
    <source>
        <dbReference type="SMART" id="SM00829"/>
    </source>
</evidence>
<dbReference type="FunFam" id="3.40.50.720:FF:000053">
    <property type="entry name" value="Quinone oxidoreductase 1"/>
    <property type="match status" value="1"/>
</dbReference>
<keyword evidence="1" id="KW-0521">NADP</keyword>
<reference evidence="4 5" key="1">
    <citation type="submission" date="2018-06" db="EMBL/GenBank/DDBJ databases">
        <title>Genomic Encyclopedia of Type Strains, Phase IV (KMG-IV): sequencing the most valuable type-strain genomes for metagenomic binning, comparative biology and taxonomic classification.</title>
        <authorList>
            <person name="Goeker M."/>
        </authorList>
    </citation>
    <scope>NUCLEOTIDE SEQUENCE [LARGE SCALE GENOMIC DNA]</scope>
    <source>
        <strain evidence="4 5">DSM 25520</strain>
    </source>
</reference>
<dbReference type="RefSeq" id="WP_379881418.1">
    <property type="nucleotide sequence ID" value="NZ_JACCEU010000018.1"/>
</dbReference>
<dbReference type="EMBL" id="QNRQ01000020">
    <property type="protein sequence ID" value="RBP35094.1"/>
    <property type="molecule type" value="Genomic_DNA"/>
</dbReference>
<evidence type="ECO:0000313" key="4">
    <source>
        <dbReference type="EMBL" id="RBP35094.1"/>
    </source>
</evidence>
<dbReference type="GO" id="GO:0035925">
    <property type="term" value="F:mRNA 3'-UTR AU-rich region binding"/>
    <property type="evidence" value="ECO:0007669"/>
    <property type="project" value="TreeGrafter"/>
</dbReference>
<dbReference type="GO" id="GO:0008270">
    <property type="term" value="F:zinc ion binding"/>
    <property type="evidence" value="ECO:0007669"/>
    <property type="project" value="InterPro"/>
</dbReference>
<comment type="caution">
    <text evidence="4">The sequence shown here is derived from an EMBL/GenBank/DDBJ whole genome shotgun (WGS) entry which is preliminary data.</text>
</comment>
<dbReference type="PROSITE" id="PS01162">
    <property type="entry name" value="QOR_ZETA_CRYSTAL"/>
    <property type="match status" value="1"/>
</dbReference>
<dbReference type="InterPro" id="IPR013154">
    <property type="entry name" value="ADH-like_N"/>
</dbReference>
<dbReference type="CDD" id="cd05286">
    <property type="entry name" value="QOR2"/>
    <property type="match status" value="1"/>
</dbReference>
<evidence type="ECO:0000313" key="5">
    <source>
        <dbReference type="Proteomes" id="UP000253628"/>
    </source>
</evidence>
<dbReference type="GO" id="GO:0005829">
    <property type="term" value="C:cytosol"/>
    <property type="evidence" value="ECO:0007669"/>
    <property type="project" value="TreeGrafter"/>
</dbReference>
<sequence>MTQQVKAIRIEANGGPEAMKLAMVDLPPPGTDEVTIRQKAVGLNFIDIYFRSGLYKQSLPHGLGCEASGIVEAVGANVRHLKVGDRVAYGQSPLGAYAEARNVPANFVVKLPSAISFEEGAAIMLKGLTAQYLLRQTYRLQGGETILFHAAAGGVGLIACQWAKALGVKVIGTTSSPEKAALAKANGAWEVIDYTRENVAERVLELTGGNKVPVVYDSVGKDTWLTSLDCLQPRGLMVSFGNASGPVDGVSLGILASKGSLYVTRPMLGDHVATQEKMAAAAGELFDMIIAKNIKVHIGQRFPLHEAGKAHAALAGRQTRGATILTLD</sequence>
<dbReference type="GO" id="GO:0003960">
    <property type="term" value="F:quinone reductase (NADPH) activity"/>
    <property type="evidence" value="ECO:0007669"/>
    <property type="project" value="InterPro"/>
</dbReference>
<dbReference type="SUPFAM" id="SSF51735">
    <property type="entry name" value="NAD(P)-binding Rossmann-fold domains"/>
    <property type="match status" value="1"/>
</dbReference>
<protein>
    <submittedName>
        <fullName evidence="4">NADPH2:quinone reductase</fullName>
    </submittedName>
</protein>
<evidence type="ECO:0000256" key="1">
    <source>
        <dbReference type="ARBA" id="ARBA00022857"/>
    </source>
</evidence>